<evidence type="ECO:0000313" key="2">
    <source>
        <dbReference type="Proteomes" id="UP001175228"/>
    </source>
</evidence>
<keyword evidence="2" id="KW-1185">Reference proteome</keyword>
<organism evidence="1 2">
    <name type="scientific">Armillaria luteobubalina</name>
    <dbReference type="NCBI Taxonomy" id="153913"/>
    <lineage>
        <taxon>Eukaryota</taxon>
        <taxon>Fungi</taxon>
        <taxon>Dikarya</taxon>
        <taxon>Basidiomycota</taxon>
        <taxon>Agaricomycotina</taxon>
        <taxon>Agaricomycetes</taxon>
        <taxon>Agaricomycetidae</taxon>
        <taxon>Agaricales</taxon>
        <taxon>Marasmiineae</taxon>
        <taxon>Physalacriaceae</taxon>
        <taxon>Armillaria</taxon>
    </lineage>
</organism>
<dbReference type="AlphaFoldDB" id="A0AA39PZ57"/>
<name>A0AA39PZ57_9AGAR</name>
<evidence type="ECO:0000313" key="1">
    <source>
        <dbReference type="EMBL" id="KAK0492411.1"/>
    </source>
</evidence>
<gene>
    <name evidence="1" type="ORF">EDD18DRAFT_1334396</name>
</gene>
<proteinExistence type="predicted"/>
<comment type="caution">
    <text evidence="1">The sequence shown here is derived from an EMBL/GenBank/DDBJ whole genome shotgun (WGS) entry which is preliminary data.</text>
</comment>
<protein>
    <submittedName>
        <fullName evidence="1">Uncharacterized protein</fullName>
    </submittedName>
</protein>
<sequence>MSNAGISVNLTLSFAAKMGNLSHIGSRVFFYDSAGCLTRGVVQSTSRMTDGTLMIVIKRDSGQTVTLPAAGVSNALYNALQRLPMRVARSQTKRYYLISWKFVFGQKRIIFSMEHAPLSIWLDGILLRNAEDSTSLDSEDTAQLDLKNPLKR</sequence>
<accession>A0AA39PZ57</accession>
<reference evidence="1" key="1">
    <citation type="submission" date="2023-06" db="EMBL/GenBank/DDBJ databases">
        <authorList>
            <consortium name="Lawrence Berkeley National Laboratory"/>
            <person name="Ahrendt S."/>
            <person name="Sahu N."/>
            <person name="Indic B."/>
            <person name="Wong-Bajracharya J."/>
            <person name="Merenyi Z."/>
            <person name="Ke H.-M."/>
            <person name="Monk M."/>
            <person name="Kocsube S."/>
            <person name="Drula E."/>
            <person name="Lipzen A."/>
            <person name="Balint B."/>
            <person name="Henrissat B."/>
            <person name="Andreopoulos B."/>
            <person name="Martin F.M."/>
            <person name="Harder C.B."/>
            <person name="Rigling D."/>
            <person name="Ford K.L."/>
            <person name="Foster G.D."/>
            <person name="Pangilinan J."/>
            <person name="Papanicolaou A."/>
            <person name="Barry K."/>
            <person name="LaButti K."/>
            <person name="Viragh M."/>
            <person name="Koriabine M."/>
            <person name="Yan M."/>
            <person name="Riley R."/>
            <person name="Champramary S."/>
            <person name="Plett K.L."/>
            <person name="Tsai I.J."/>
            <person name="Slot J."/>
            <person name="Sipos G."/>
            <person name="Plett J."/>
            <person name="Nagy L.G."/>
            <person name="Grigoriev I.V."/>
        </authorList>
    </citation>
    <scope>NUCLEOTIDE SEQUENCE</scope>
    <source>
        <strain evidence="1">HWK02</strain>
    </source>
</reference>
<dbReference type="EMBL" id="JAUEPU010000030">
    <property type="protein sequence ID" value="KAK0492411.1"/>
    <property type="molecule type" value="Genomic_DNA"/>
</dbReference>
<dbReference type="Proteomes" id="UP001175228">
    <property type="component" value="Unassembled WGS sequence"/>
</dbReference>